<feature type="region of interest" description="Disordered" evidence="1">
    <location>
        <begin position="1"/>
        <end position="123"/>
    </location>
</feature>
<dbReference type="EnsemblPlants" id="OMERI02G19960.2">
    <property type="protein sequence ID" value="OMERI02G19960.2"/>
    <property type="gene ID" value="OMERI02G19960"/>
</dbReference>
<evidence type="ECO:0000313" key="2">
    <source>
        <dbReference type="EnsemblPlants" id="OMERI02G19960.2"/>
    </source>
</evidence>
<proteinExistence type="predicted"/>
<dbReference type="Proteomes" id="UP000008021">
    <property type="component" value="Chromosome 2"/>
</dbReference>
<accession>A0A0E0CLT9</accession>
<evidence type="ECO:0000313" key="3">
    <source>
        <dbReference type="Proteomes" id="UP000008021"/>
    </source>
</evidence>
<reference evidence="2" key="1">
    <citation type="submission" date="2015-04" db="UniProtKB">
        <authorList>
            <consortium name="EnsemblPlants"/>
        </authorList>
    </citation>
    <scope>IDENTIFICATION</scope>
</reference>
<keyword evidence="3" id="KW-1185">Reference proteome</keyword>
<feature type="compositionally biased region" description="Gly residues" evidence="1">
    <location>
        <begin position="99"/>
        <end position="110"/>
    </location>
</feature>
<sequence>MAVTPLSAGEAANGGSPSRRGDGGSGVAFAESGHPLAGSGRSGCWWRRRPRRGGATRAATPAQRGGGDLAAAATTARCTRAAELAPRGSSDGCSATRPGGSGPSDDGNGGVRLADGGDRRRGW</sequence>
<reference evidence="2" key="2">
    <citation type="submission" date="2018-05" db="EMBL/GenBank/DDBJ databases">
        <title>OmerRS3 (Oryza meridionalis Reference Sequence Version 3).</title>
        <authorList>
            <person name="Zhang J."/>
            <person name="Kudrna D."/>
            <person name="Lee S."/>
            <person name="Talag J."/>
            <person name="Welchert J."/>
            <person name="Wing R.A."/>
        </authorList>
    </citation>
    <scope>NUCLEOTIDE SEQUENCE [LARGE SCALE GENOMIC DNA]</scope>
    <source>
        <strain evidence="2">cv. OR44</strain>
    </source>
</reference>
<name>A0A0E0CLT9_9ORYZ</name>
<feature type="compositionally biased region" description="Low complexity" evidence="1">
    <location>
        <begin position="70"/>
        <end position="82"/>
    </location>
</feature>
<dbReference type="HOGENOM" id="CLU_2018887_0_0_1"/>
<organism evidence="2">
    <name type="scientific">Oryza meridionalis</name>
    <dbReference type="NCBI Taxonomy" id="40149"/>
    <lineage>
        <taxon>Eukaryota</taxon>
        <taxon>Viridiplantae</taxon>
        <taxon>Streptophyta</taxon>
        <taxon>Embryophyta</taxon>
        <taxon>Tracheophyta</taxon>
        <taxon>Spermatophyta</taxon>
        <taxon>Magnoliopsida</taxon>
        <taxon>Liliopsida</taxon>
        <taxon>Poales</taxon>
        <taxon>Poaceae</taxon>
        <taxon>BOP clade</taxon>
        <taxon>Oryzoideae</taxon>
        <taxon>Oryzeae</taxon>
        <taxon>Oryzinae</taxon>
        <taxon>Oryza</taxon>
    </lineage>
</organism>
<evidence type="ECO:0000256" key="1">
    <source>
        <dbReference type="SAM" id="MobiDB-lite"/>
    </source>
</evidence>
<protein>
    <submittedName>
        <fullName evidence="2">Uncharacterized protein</fullName>
    </submittedName>
</protein>
<dbReference type="Gramene" id="OMERI02G19960.2">
    <property type="protein sequence ID" value="OMERI02G19960.2"/>
    <property type="gene ID" value="OMERI02G19960"/>
</dbReference>
<dbReference type="AlphaFoldDB" id="A0A0E0CLT9"/>